<gene>
    <name evidence="9" type="ORF">GMA10_04600</name>
</gene>
<keyword evidence="4 7" id="KW-0812">Transmembrane</keyword>
<evidence type="ECO:0000259" key="8">
    <source>
        <dbReference type="Pfam" id="PF00884"/>
    </source>
</evidence>
<keyword evidence="3" id="KW-1003">Cell membrane</keyword>
<dbReference type="GO" id="GO:0005886">
    <property type="term" value="C:plasma membrane"/>
    <property type="evidence" value="ECO:0007669"/>
    <property type="project" value="UniProtKB-SubCell"/>
</dbReference>
<dbReference type="SUPFAM" id="SSF53649">
    <property type="entry name" value="Alkaline phosphatase-like"/>
    <property type="match status" value="1"/>
</dbReference>
<organism evidence="9 10">
    <name type="scientific">Rothia koreensis</name>
    <dbReference type="NCBI Taxonomy" id="592378"/>
    <lineage>
        <taxon>Bacteria</taxon>
        <taxon>Bacillati</taxon>
        <taxon>Actinomycetota</taxon>
        <taxon>Actinomycetes</taxon>
        <taxon>Micrococcales</taxon>
        <taxon>Micrococcaceae</taxon>
        <taxon>Rothia</taxon>
    </lineage>
</organism>
<keyword evidence="5 7" id="KW-1133">Transmembrane helix</keyword>
<evidence type="ECO:0000256" key="3">
    <source>
        <dbReference type="ARBA" id="ARBA00022475"/>
    </source>
</evidence>
<evidence type="ECO:0000256" key="7">
    <source>
        <dbReference type="SAM" id="Phobius"/>
    </source>
</evidence>
<accession>A0A7K1LH25</accession>
<feature type="transmembrane region" description="Helical" evidence="7">
    <location>
        <begin position="115"/>
        <end position="137"/>
    </location>
</feature>
<proteinExistence type="predicted"/>
<dbReference type="GO" id="GO:0016740">
    <property type="term" value="F:transferase activity"/>
    <property type="evidence" value="ECO:0007669"/>
    <property type="project" value="UniProtKB-KW"/>
</dbReference>
<dbReference type="InterPro" id="IPR050448">
    <property type="entry name" value="OpgB/LTA_synthase_biosynth"/>
</dbReference>
<dbReference type="InterPro" id="IPR017850">
    <property type="entry name" value="Alkaline_phosphatase_core_sf"/>
</dbReference>
<dbReference type="CDD" id="cd16015">
    <property type="entry name" value="LTA_synthase"/>
    <property type="match status" value="1"/>
</dbReference>
<keyword evidence="10" id="KW-1185">Reference proteome</keyword>
<evidence type="ECO:0000256" key="4">
    <source>
        <dbReference type="ARBA" id="ARBA00022692"/>
    </source>
</evidence>
<dbReference type="GO" id="GO:0016787">
    <property type="term" value="F:hydrolase activity"/>
    <property type="evidence" value="ECO:0007669"/>
    <property type="project" value="UniProtKB-KW"/>
</dbReference>
<protein>
    <submittedName>
        <fullName evidence="9">Sulfatase-like hydrolase/transferase</fullName>
    </submittedName>
</protein>
<dbReference type="PANTHER" id="PTHR47371:SF3">
    <property type="entry name" value="PHOSPHOGLYCEROL TRANSFERASE I"/>
    <property type="match status" value="1"/>
</dbReference>
<dbReference type="CDD" id="cd00637">
    <property type="entry name" value="7tm_classA_rhodopsin-like"/>
    <property type="match status" value="1"/>
</dbReference>
<evidence type="ECO:0000256" key="2">
    <source>
        <dbReference type="ARBA" id="ARBA00004936"/>
    </source>
</evidence>
<dbReference type="Pfam" id="PF00884">
    <property type="entry name" value="Sulfatase"/>
    <property type="match status" value="1"/>
</dbReference>
<dbReference type="AlphaFoldDB" id="A0A7K1LH25"/>
<dbReference type="Proteomes" id="UP000462152">
    <property type="component" value="Unassembled WGS sequence"/>
</dbReference>
<comment type="caution">
    <text evidence="9">The sequence shown here is derived from an EMBL/GenBank/DDBJ whole genome shotgun (WGS) entry which is preliminary data.</text>
</comment>
<dbReference type="OrthoDB" id="9760224at2"/>
<keyword evidence="9" id="KW-0378">Hydrolase</keyword>
<evidence type="ECO:0000256" key="1">
    <source>
        <dbReference type="ARBA" id="ARBA00004651"/>
    </source>
</evidence>
<reference evidence="9 10" key="1">
    <citation type="submission" date="2019-12" db="EMBL/GenBank/DDBJ databases">
        <authorList>
            <person name="Li J."/>
            <person name="Shi Y."/>
            <person name="Xu G."/>
            <person name="Xiao D."/>
            <person name="Ran X."/>
        </authorList>
    </citation>
    <scope>NUCLEOTIDE SEQUENCE [LARGE SCALE GENOMIC DNA]</scope>
    <source>
        <strain evidence="9 10">JCM 15915</strain>
    </source>
</reference>
<comment type="subcellular location">
    <subcellularLocation>
        <location evidence="1">Cell membrane</location>
        <topology evidence="1">Multi-pass membrane protein</topology>
    </subcellularLocation>
</comment>
<feature type="transmembrane region" description="Helical" evidence="7">
    <location>
        <begin position="62"/>
        <end position="88"/>
    </location>
</feature>
<sequence length="513" mass="56509">MSGRFVEVSRRTGAIIGGILVYILIWFSLVLLVAGLGIRFFWGKISVGQMLLNLVSVQTDGGGGAIVWMGIFGIGVLPVLITIGIAVFRHLRLRKLRKNGLEHTKRRKPWIRRSISTVLVVALTVGGGSAFATTVGMSDYIKSASSKYDMNDYYAEPQVTDDSKKNNVVTIYLESGEETLTDESLFEKNAFASLQNSTQESEGWKSVDNLQQYEGGGWTMAGLTSTQCGVPLKGPGIIGSGSSIGQSEGTQGNYLGGLNCAGNVLADHGYKSEFLGGANGSFASKDKFLSSHGFEEEKDLNTWRSMGEDAKNFRSDWGLSDERLMAHARDEIDRLHAESEQTGQPFNLSMLTLDTHEPVHMYDYCKQDTDSDVTSVYACSMDQVAGYVDYMKEKGYLDDTAVVIMGDHLKHMSAGDAFHEQLDNNPNRSIFNRVWVPGENKNRQMRPNIDQLNMYPTILEAAGLELKDHKAGLGVSAFTDKVPDDSAQALDPDAYRDLLDSRSKDFYARAWSK</sequence>
<keyword evidence="9" id="KW-0808">Transferase</keyword>
<evidence type="ECO:0000313" key="10">
    <source>
        <dbReference type="Proteomes" id="UP000462152"/>
    </source>
</evidence>
<name>A0A7K1LH25_9MICC</name>
<dbReference type="RefSeq" id="WP_129315178.1">
    <property type="nucleotide sequence ID" value="NZ_CP197643.1"/>
</dbReference>
<comment type="pathway">
    <text evidence="2">Cell wall biogenesis; lipoteichoic acid biosynthesis.</text>
</comment>
<keyword evidence="6 7" id="KW-0472">Membrane</keyword>
<evidence type="ECO:0000256" key="6">
    <source>
        <dbReference type="ARBA" id="ARBA00023136"/>
    </source>
</evidence>
<dbReference type="PANTHER" id="PTHR47371">
    <property type="entry name" value="LIPOTEICHOIC ACID SYNTHASE"/>
    <property type="match status" value="1"/>
</dbReference>
<feature type="domain" description="Sulfatase N-terminal" evidence="8">
    <location>
        <begin position="262"/>
        <end position="463"/>
    </location>
</feature>
<feature type="transmembrane region" description="Helical" evidence="7">
    <location>
        <begin position="12"/>
        <end position="42"/>
    </location>
</feature>
<dbReference type="Gene3D" id="3.40.720.10">
    <property type="entry name" value="Alkaline Phosphatase, subunit A"/>
    <property type="match status" value="1"/>
</dbReference>
<dbReference type="EMBL" id="WOGT01000002">
    <property type="protein sequence ID" value="MUN54497.1"/>
    <property type="molecule type" value="Genomic_DNA"/>
</dbReference>
<dbReference type="InterPro" id="IPR000917">
    <property type="entry name" value="Sulfatase_N"/>
</dbReference>
<evidence type="ECO:0000256" key="5">
    <source>
        <dbReference type="ARBA" id="ARBA00022989"/>
    </source>
</evidence>
<evidence type="ECO:0000313" key="9">
    <source>
        <dbReference type="EMBL" id="MUN54497.1"/>
    </source>
</evidence>